<dbReference type="SUPFAM" id="SSF50331">
    <property type="entry name" value="MOP-like"/>
    <property type="match status" value="1"/>
</dbReference>
<evidence type="ECO:0000256" key="10">
    <source>
        <dbReference type="ARBA" id="ARBA00023136"/>
    </source>
</evidence>
<evidence type="ECO:0000256" key="6">
    <source>
        <dbReference type="ARBA" id="ARBA00022840"/>
    </source>
</evidence>
<dbReference type="InterPro" id="IPR017871">
    <property type="entry name" value="ABC_transporter-like_CS"/>
</dbReference>
<keyword evidence="12" id="KW-0378">Hydrolase</keyword>
<keyword evidence="3" id="KW-0410">Iron transport</keyword>
<keyword evidence="10" id="KW-0472">Membrane</keyword>
<dbReference type="InterPro" id="IPR008995">
    <property type="entry name" value="Mo/tungstate-bd_C_term_dom"/>
</dbReference>
<dbReference type="FunFam" id="3.40.50.300:FF:002767">
    <property type="entry name" value="Fe(3+) ions import ATP-binding protein FbpC"/>
    <property type="match status" value="1"/>
</dbReference>
<keyword evidence="8" id="KW-0408">Iron</keyword>
<dbReference type="InterPro" id="IPR003593">
    <property type="entry name" value="AAA+_ATPase"/>
</dbReference>
<organism evidence="12 13">
    <name type="scientific">Aggregatibacter aphrophilus</name>
    <name type="common">Haemophilus aphrophilus</name>
    <dbReference type="NCBI Taxonomy" id="732"/>
    <lineage>
        <taxon>Bacteria</taxon>
        <taxon>Pseudomonadati</taxon>
        <taxon>Pseudomonadota</taxon>
        <taxon>Gammaproteobacteria</taxon>
        <taxon>Pasteurellales</taxon>
        <taxon>Pasteurellaceae</taxon>
        <taxon>Aggregatibacter</taxon>
    </lineage>
</organism>
<keyword evidence="6 12" id="KW-0067">ATP-binding</keyword>
<dbReference type="AlphaFoldDB" id="A0A336N5R3"/>
<evidence type="ECO:0000256" key="2">
    <source>
        <dbReference type="ARBA" id="ARBA00022475"/>
    </source>
</evidence>
<dbReference type="SUPFAM" id="SSF52540">
    <property type="entry name" value="P-loop containing nucleoside triphosphate hydrolases"/>
    <property type="match status" value="1"/>
</dbReference>
<evidence type="ECO:0000256" key="7">
    <source>
        <dbReference type="ARBA" id="ARBA00022967"/>
    </source>
</evidence>
<evidence type="ECO:0000256" key="8">
    <source>
        <dbReference type="ARBA" id="ARBA00023004"/>
    </source>
</evidence>
<reference evidence="12 13" key="1">
    <citation type="submission" date="2018-06" db="EMBL/GenBank/DDBJ databases">
        <authorList>
            <consortium name="Pathogen Informatics"/>
            <person name="Doyle S."/>
        </authorList>
    </citation>
    <scope>NUCLEOTIDE SEQUENCE [LARGE SCALE GENOMIC DNA]</scope>
    <source>
        <strain evidence="12 13">NCTC5908</strain>
    </source>
</reference>
<dbReference type="GO" id="GO:0016887">
    <property type="term" value="F:ATP hydrolysis activity"/>
    <property type="evidence" value="ECO:0007669"/>
    <property type="project" value="InterPro"/>
</dbReference>
<evidence type="ECO:0000256" key="3">
    <source>
        <dbReference type="ARBA" id="ARBA00022496"/>
    </source>
</evidence>
<keyword evidence="9" id="KW-0406">Ion transport</keyword>
<evidence type="ECO:0000313" key="13">
    <source>
        <dbReference type="Proteomes" id="UP000253728"/>
    </source>
</evidence>
<dbReference type="GO" id="GO:0005524">
    <property type="term" value="F:ATP binding"/>
    <property type="evidence" value="ECO:0007669"/>
    <property type="project" value="UniProtKB-KW"/>
</dbReference>
<keyword evidence="2" id="KW-1003">Cell membrane</keyword>
<dbReference type="EMBL" id="UFSP01000001">
    <property type="protein sequence ID" value="SSY93190.1"/>
    <property type="molecule type" value="Genomic_DNA"/>
</dbReference>
<dbReference type="Gene3D" id="3.40.50.300">
    <property type="entry name" value="P-loop containing nucleotide triphosphate hydrolases"/>
    <property type="match status" value="1"/>
</dbReference>
<dbReference type="PROSITE" id="PS50893">
    <property type="entry name" value="ABC_TRANSPORTER_2"/>
    <property type="match status" value="1"/>
</dbReference>
<dbReference type="CDD" id="cd03259">
    <property type="entry name" value="ABC_Carb_Solutes_like"/>
    <property type="match status" value="1"/>
</dbReference>
<evidence type="ECO:0000256" key="5">
    <source>
        <dbReference type="ARBA" id="ARBA00022741"/>
    </source>
</evidence>
<dbReference type="GO" id="GO:0015408">
    <property type="term" value="F:ABC-type ferric iron transporter activity"/>
    <property type="evidence" value="ECO:0007669"/>
    <property type="project" value="InterPro"/>
</dbReference>
<dbReference type="InterPro" id="IPR027417">
    <property type="entry name" value="P-loop_NTPase"/>
</dbReference>
<dbReference type="PANTHER" id="PTHR42781:SF4">
    <property type="entry name" value="SPERMIDINE_PUTRESCINE IMPORT ATP-BINDING PROTEIN POTA"/>
    <property type="match status" value="1"/>
</dbReference>
<dbReference type="InterPro" id="IPR003439">
    <property type="entry name" value="ABC_transporter-like_ATP-bd"/>
</dbReference>
<keyword evidence="5" id="KW-0547">Nucleotide-binding</keyword>
<dbReference type="Gene3D" id="2.40.50.100">
    <property type="match status" value="1"/>
</dbReference>
<dbReference type="NCBIfam" id="NF008513">
    <property type="entry name" value="PRK11432.1"/>
    <property type="match status" value="1"/>
</dbReference>
<feature type="domain" description="ABC transporter" evidence="11">
    <location>
        <begin position="6"/>
        <end position="236"/>
    </location>
</feature>
<dbReference type="GO" id="GO:0016020">
    <property type="term" value="C:membrane"/>
    <property type="evidence" value="ECO:0007669"/>
    <property type="project" value="InterPro"/>
</dbReference>
<accession>A0A336N5R3</accession>
<dbReference type="PANTHER" id="PTHR42781">
    <property type="entry name" value="SPERMIDINE/PUTRESCINE IMPORT ATP-BINDING PROTEIN POTA"/>
    <property type="match status" value="1"/>
</dbReference>
<evidence type="ECO:0000256" key="1">
    <source>
        <dbReference type="ARBA" id="ARBA00022448"/>
    </source>
</evidence>
<evidence type="ECO:0000256" key="9">
    <source>
        <dbReference type="ARBA" id="ARBA00023065"/>
    </source>
</evidence>
<evidence type="ECO:0000313" key="12">
    <source>
        <dbReference type="EMBL" id="SSY93190.1"/>
    </source>
</evidence>
<dbReference type="PROSITE" id="PS00211">
    <property type="entry name" value="ABC_TRANSPORTER_1"/>
    <property type="match status" value="1"/>
</dbReference>
<name>A0A336N5R3_AGGAP</name>
<sequence>MNNDFLVLKNITKSFGKSVVIDNLDLTIKRGTMVTLLGPSGCGKTTVLRLVAGLENPTSGQIFIDGEDVTKSSIQNRDICIVFQSYALFPHMSIGDNVGYGLRMQNVNKEERKQRIKEALELVDLAGFEDRYVDQISGGQQQRVALARALVLKPKVLLFDEPLSNLDANLRRAMREKIRELQQSLGITSLYVTHDQTEAFAVSDEVIVMNKGKIMQKAPAKELYQRPNSLFLANFMGESSILPATLQGNTVNIGGYEVQLTNADQFNLADGDCLVGIRPEAVYLQENGTEAQRCTIKVQFIWEITGKLWHNGTAKICW</sequence>
<proteinExistence type="predicted"/>
<keyword evidence="7" id="KW-1278">Translocase</keyword>
<dbReference type="Proteomes" id="UP000253728">
    <property type="component" value="Unassembled WGS sequence"/>
</dbReference>
<dbReference type="InterPro" id="IPR050093">
    <property type="entry name" value="ABC_SmlMolc_Importer"/>
</dbReference>
<dbReference type="EC" id="3.6.3.31" evidence="12"/>
<dbReference type="STRING" id="732.ADJ80_09905"/>
<gene>
    <name evidence="12" type="primary">potA_2</name>
    <name evidence="12" type="ORF">NCTC5908_00237</name>
</gene>
<keyword evidence="4" id="KW-0997">Cell inner membrane</keyword>
<evidence type="ECO:0000256" key="4">
    <source>
        <dbReference type="ARBA" id="ARBA00022519"/>
    </source>
</evidence>
<keyword evidence="1" id="KW-0813">Transport</keyword>
<dbReference type="Pfam" id="PF00005">
    <property type="entry name" value="ABC_tran"/>
    <property type="match status" value="1"/>
</dbReference>
<protein>
    <submittedName>
        <fullName evidence="12">Spermidine/putrescine import ATP-binding protein PotA</fullName>
        <ecNumber evidence="12">3.6.3.31</ecNumber>
    </submittedName>
</protein>
<evidence type="ECO:0000259" key="11">
    <source>
        <dbReference type="PROSITE" id="PS50893"/>
    </source>
</evidence>
<dbReference type="SMART" id="SM00382">
    <property type="entry name" value="AAA"/>
    <property type="match status" value="1"/>
</dbReference>
<dbReference type="InterPro" id="IPR015853">
    <property type="entry name" value="ABC_transpr_FbpC"/>
</dbReference>